<dbReference type="InterPro" id="IPR029033">
    <property type="entry name" value="His_PPase_superfam"/>
</dbReference>
<keyword evidence="2" id="KW-1185">Reference proteome</keyword>
<gene>
    <name evidence="1" type="ORF">BC962_1835</name>
</gene>
<dbReference type="OrthoDB" id="3296006at2"/>
<evidence type="ECO:0000313" key="1">
    <source>
        <dbReference type="EMBL" id="RKS53582.1"/>
    </source>
</evidence>
<accession>A0A495PVL9</accession>
<dbReference type="RefSeq" id="WP_121345657.1">
    <property type="nucleotide sequence ID" value="NZ_RBLG01000002.1"/>
</dbReference>
<reference evidence="1 2" key="1">
    <citation type="submission" date="2018-10" db="EMBL/GenBank/DDBJ databases">
        <title>Genomic Encyclopedia of Archaeal and Bacterial Type Strains, Phase II (KMG-II): from individual species to whole genera.</title>
        <authorList>
            <person name="Goeker M."/>
        </authorList>
    </citation>
    <scope>NUCLEOTIDE SEQUENCE [LARGE SCALE GENOMIC DNA]</scope>
    <source>
        <strain evidence="1 2">DSM 19839</strain>
    </source>
</reference>
<dbReference type="Proteomes" id="UP000276282">
    <property type="component" value="Unassembled WGS sequence"/>
</dbReference>
<dbReference type="SUPFAM" id="SSF53254">
    <property type="entry name" value="Phosphoglycerate mutase-like"/>
    <property type="match status" value="1"/>
</dbReference>
<dbReference type="Pfam" id="PF00300">
    <property type="entry name" value="His_Phos_1"/>
    <property type="match status" value="1"/>
</dbReference>
<dbReference type="EMBL" id="RBLG01000002">
    <property type="protein sequence ID" value="RKS53582.1"/>
    <property type="molecule type" value="Genomic_DNA"/>
</dbReference>
<dbReference type="AlphaFoldDB" id="A0A495PVL9"/>
<dbReference type="CDD" id="cd07040">
    <property type="entry name" value="HP"/>
    <property type="match status" value="1"/>
</dbReference>
<organism evidence="1 2">
    <name type="scientific">Gillisia mitskevichiae</name>
    <dbReference type="NCBI Taxonomy" id="270921"/>
    <lineage>
        <taxon>Bacteria</taxon>
        <taxon>Pseudomonadati</taxon>
        <taxon>Bacteroidota</taxon>
        <taxon>Flavobacteriia</taxon>
        <taxon>Flavobacteriales</taxon>
        <taxon>Flavobacteriaceae</taxon>
        <taxon>Gillisia</taxon>
    </lineage>
</organism>
<dbReference type="Gene3D" id="3.40.50.1240">
    <property type="entry name" value="Phosphoglycerate mutase-like"/>
    <property type="match status" value="1"/>
</dbReference>
<protein>
    <submittedName>
        <fullName evidence="1">Histidine phosphatase superfamily protein (Branch 1)</fullName>
    </submittedName>
</protein>
<sequence>MKSLALILTIVLSIFNISQPNNLETEKQKSVESNNEITTYYLIRHAEKDRSDATEKDPLLTNQGTARAKNWAKVFKDVPFQMVYSTNYNRTKATAQPTATSKELELNIYDPNKMYDEKFQKETKGKTVLVVGHSNTTPAFVNAILKEKKYTDIPDNDNGYLFIVTLNADNSVSSQVLHIN</sequence>
<name>A0A495PVL9_9FLAO</name>
<comment type="caution">
    <text evidence="1">The sequence shown here is derived from an EMBL/GenBank/DDBJ whole genome shotgun (WGS) entry which is preliminary data.</text>
</comment>
<evidence type="ECO:0000313" key="2">
    <source>
        <dbReference type="Proteomes" id="UP000276282"/>
    </source>
</evidence>
<dbReference type="InterPro" id="IPR013078">
    <property type="entry name" value="His_Pase_superF_clade-1"/>
</dbReference>
<proteinExistence type="predicted"/>